<dbReference type="Proteomes" id="UP001497535">
    <property type="component" value="Unassembled WGS sequence"/>
</dbReference>
<dbReference type="EMBL" id="CAVMJV010000071">
    <property type="protein sequence ID" value="CAK5088471.1"/>
    <property type="molecule type" value="Genomic_DNA"/>
</dbReference>
<comment type="caution">
    <text evidence="1">The sequence shown here is derived from an EMBL/GenBank/DDBJ whole genome shotgun (WGS) entry which is preliminary data.</text>
</comment>
<keyword evidence="2" id="KW-1185">Reference proteome</keyword>
<evidence type="ECO:0000313" key="1">
    <source>
        <dbReference type="EMBL" id="CAK5088471.1"/>
    </source>
</evidence>
<proteinExistence type="predicted"/>
<evidence type="ECO:0000313" key="2">
    <source>
        <dbReference type="Proteomes" id="UP001497535"/>
    </source>
</evidence>
<organism evidence="1 2">
    <name type="scientific">Meloidogyne enterolobii</name>
    <name type="common">Root-knot nematode worm</name>
    <name type="synonym">Meloidogyne mayaguensis</name>
    <dbReference type="NCBI Taxonomy" id="390850"/>
    <lineage>
        <taxon>Eukaryota</taxon>
        <taxon>Metazoa</taxon>
        <taxon>Ecdysozoa</taxon>
        <taxon>Nematoda</taxon>
        <taxon>Chromadorea</taxon>
        <taxon>Rhabditida</taxon>
        <taxon>Tylenchina</taxon>
        <taxon>Tylenchomorpha</taxon>
        <taxon>Tylenchoidea</taxon>
        <taxon>Meloidogynidae</taxon>
        <taxon>Meloidogyninae</taxon>
        <taxon>Meloidogyne</taxon>
    </lineage>
</organism>
<accession>A0ACB1ADQ1</accession>
<name>A0ACB1ADQ1_MELEN</name>
<protein>
    <submittedName>
        <fullName evidence="1">Uncharacterized protein</fullName>
    </submittedName>
</protein>
<reference evidence="1" key="1">
    <citation type="submission" date="2023-11" db="EMBL/GenBank/DDBJ databases">
        <authorList>
            <person name="Poullet M."/>
        </authorList>
    </citation>
    <scope>NUCLEOTIDE SEQUENCE</scope>
    <source>
        <strain evidence="1">E1834</strain>
    </source>
</reference>
<sequence>MPTENEQVANEENTEPSKLKSILRNGVQIVVVDESSAKDRESPQKVPFELTVEDDQNQLINGFKDDDGAGSCFQDLDDQHLQILPDNDFQSSLSINESQGCQARDDVIIVDHLPIPPDGEYGWVVVAAAFVCNLIVDGISNAFGPFMAAYQKEFGANKSAVSLIGSILIGMYLLSGPVVGGLLNNFETRRIVVCGAIIASLSFILSTFSPNIFVYYFVYGILGGIGFGFIYLPAIVIVSQYFEAKRALATGIAVSGSGVGTFLIPLLSKYLIESFGWKIAIYCLAALILLCVFCGLLFKPLPLPEFDIEKQNRLAIELKQQALLAALSRADDGDDECNSNISDEVTTNGGGVSPVKRSATTRTSSQCTKEDGQPLLMNGLEGGIDLGRGDENADEMVSSSPLTPHRPPLSPIPESGKRRLSKSRAGSVQQSHADGISGRHPTVVSNRTRKPTLTSMASDAWMGSSNQLRLSRVNLNSQLSRVSARSYAQSLSRLSQAPPQSIKGESTLSVALSGAEPKEFARPLSRHDIFLQGSIRNLKEFESEGSNYQRYRESQISIPMIIAAQNLSSSLSHACGDMVESSNRFGGSQYSRITGGEGTEFCEDLEGQQQDTRPKTGIEVQLLLSSLQLYFLFFSRFKFIPLPIRQAISEMVSLSLLSDPVMVLLCISSIFGMLGFYVPFVFLIELAVSEGISLSEATLLLSLIGISNTFGRVFFGWMADRRWVSALTITNWSLISCGLLTAFCPLFPNYLMLITYSCLFGFIVSAYVCLTSILLSDLLGVERLTNSFGILVVARGISSLLGTPLAGIVFDLTQSYIAAFVFAGSLIVISGLISCCIYFVHRYQRSQLRNEGDYVEPQKKTFIPLEQADATSGKLSVLTERSEEYLTEYQRTIQSIHQQKALLQELEQYKQRNLINEEGEEEDGEGEGGVRTGGCEQEENLLEEEEENNFKNNKRDEAEQIINHVENKNKEIDVGD</sequence>
<gene>
    <name evidence="1" type="ORF">MENTE1834_LOCUS36121</name>
</gene>